<dbReference type="EMBL" id="CP060713">
    <property type="protein sequence ID" value="QNN51336.1"/>
    <property type="molecule type" value="Genomic_DNA"/>
</dbReference>
<dbReference type="Gene3D" id="3.40.50.720">
    <property type="entry name" value="NAD(P)-binding Rossmann-like Domain"/>
    <property type="match status" value="1"/>
</dbReference>
<accession>A0A7G9R6W1</accession>
<dbReference type="PRINTS" id="PR00081">
    <property type="entry name" value="GDHRDH"/>
</dbReference>
<protein>
    <submittedName>
        <fullName evidence="2">SDR family NAD(P)-dependent oxidoreductase</fullName>
    </submittedName>
</protein>
<proteinExistence type="predicted"/>
<evidence type="ECO:0000313" key="3">
    <source>
        <dbReference type="Proteomes" id="UP000515947"/>
    </source>
</evidence>
<keyword evidence="3" id="KW-1185">Reference proteome</keyword>
<evidence type="ECO:0000256" key="1">
    <source>
        <dbReference type="ARBA" id="ARBA00023002"/>
    </source>
</evidence>
<name>A0A7G9R6W1_9ACTN</name>
<dbReference type="KEGG" id="nmes:H9L09_11975"/>
<dbReference type="RefSeq" id="WP_187577176.1">
    <property type="nucleotide sequence ID" value="NZ_CP060713.1"/>
</dbReference>
<dbReference type="InterPro" id="IPR036291">
    <property type="entry name" value="NAD(P)-bd_dom_sf"/>
</dbReference>
<reference evidence="2 3" key="1">
    <citation type="submission" date="2020-08" db="EMBL/GenBank/DDBJ databases">
        <title>Genome sequence of Nocardioides mesophilus KACC 16243T.</title>
        <authorList>
            <person name="Hyun D.-W."/>
            <person name="Bae J.-W."/>
        </authorList>
    </citation>
    <scope>NUCLEOTIDE SEQUENCE [LARGE SCALE GENOMIC DNA]</scope>
    <source>
        <strain evidence="2 3">KACC 16243</strain>
    </source>
</reference>
<dbReference type="Proteomes" id="UP000515947">
    <property type="component" value="Chromosome"/>
</dbReference>
<sequence>MTWTSRDLPSFAGRTVVVTGGNSGIGWHTAAALGRAGASVTLACRNPVAGEEAAAAMRAAGAGEVRAARLDLADLGSVKDFADAWTDPLDVLVNNAGVMTPPRYRQTADGFELQLGTNHLGHFALTGRLLPRLLEAPAPRVVTVSSIAHFRGNESVLAGNPRDGYRPERAYANSKLANLLFAFELQRQADRHGAALVSNAAHPGVSATNLVTSEQGLGSIPGVSRLAPLVLRLVLQSAAAGAEPTLHAVAEGGPASCTGPQWLRESRGPVGPARLSRYARDEVLARQLWDLSIELTGVEPTWL</sequence>
<dbReference type="PANTHER" id="PTHR43157">
    <property type="entry name" value="PHOSPHATIDYLINOSITOL-GLYCAN BIOSYNTHESIS CLASS F PROTEIN-RELATED"/>
    <property type="match status" value="1"/>
</dbReference>
<dbReference type="PANTHER" id="PTHR43157:SF31">
    <property type="entry name" value="PHOSPHATIDYLINOSITOL-GLYCAN BIOSYNTHESIS CLASS F PROTEIN"/>
    <property type="match status" value="1"/>
</dbReference>
<dbReference type="InterPro" id="IPR002347">
    <property type="entry name" value="SDR_fam"/>
</dbReference>
<dbReference type="GO" id="GO:0016491">
    <property type="term" value="F:oxidoreductase activity"/>
    <property type="evidence" value="ECO:0007669"/>
    <property type="project" value="UniProtKB-KW"/>
</dbReference>
<evidence type="ECO:0000313" key="2">
    <source>
        <dbReference type="EMBL" id="QNN51336.1"/>
    </source>
</evidence>
<dbReference type="Pfam" id="PF00106">
    <property type="entry name" value="adh_short"/>
    <property type="match status" value="1"/>
</dbReference>
<dbReference type="AlphaFoldDB" id="A0A7G9R6W1"/>
<keyword evidence="1" id="KW-0560">Oxidoreductase</keyword>
<dbReference type="SUPFAM" id="SSF51735">
    <property type="entry name" value="NAD(P)-binding Rossmann-fold domains"/>
    <property type="match status" value="1"/>
</dbReference>
<gene>
    <name evidence="2" type="ORF">H9L09_11975</name>
</gene>
<organism evidence="2 3">
    <name type="scientific">Nocardioides mesophilus</name>
    <dbReference type="NCBI Taxonomy" id="433659"/>
    <lineage>
        <taxon>Bacteria</taxon>
        <taxon>Bacillati</taxon>
        <taxon>Actinomycetota</taxon>
        <taxon>Actinomycetes</taxon>
        <taxon>Propionibacteriales</taxon>
        <taxon>Nocardioidaceae</taxon>
        <taxon>Nocardioides</taxon>
    </lineage>
</organism>